<dbReference type="AlphaFoldDB" id="A0A166IYV1"/>
<evidence type="ECO:0000256" key="1">
    <source>
        <dbReference type="ARBA" id="ARBA00022729"/>
    </source>
</evidence>
<feature type="signal peptide" evidence="2">
    <location>
        <begin position="1"/>
        <end position="24"/>
    </location>
</feature>
<dbReference type="Pfam" id="PF10342">
    <property type="entry name" value="Kre9_KNH"/>
    <property type="match status" value="1"/>
</dbReference>
<dbReference type="Proteomes" id="UP000076532">
    <property type="component" value="Unassembled WGS sequence"/>
</dbReference>
<dbReference type="EMBL" id="KV417556">
    <property type="protein sequence ID" value="KZP20312.1"/>
    <property type="molecule type" value="Genomic_DNA"/>
</dbReference>
<evidence type="ECO:0000313" key="5">
    <source>
        <dbReference type="Proteomes" id="UP000076532"/>
    </source>
</evidence>
<accession>A0A166IYV1</accession>
<proteinExistence type="predicted"/>
<keyword evidence="5" id="KW-1185">Reference proteome</keyword>
<dbReference type="OrthoDB" id="2317741at2759"/>
<dbReference type="InterPro" id="IPR018466">
    <property type="entry name" value="Kre9/Knh1-like_N"/>
</dbReference>
<evidence type="ECO:0000259" key="3">
    <source>
        <dbReference type="Pfam" id="PF10342"/>
    </source>
</evidence>
<protein>
    <recommendedName>
        <fullName evidence="3">Yeast cell wall synthesis Kre9/Knh1-like N-terminal domain-containing protein</fullName>
    </recommendedName>
</protein>
<evidence type="ECO:0000313" key="4">
    <source>
        <dbReference type="EMBL" id="KZP20312.1"/>
    </source>
</evidence>
<gene>
    <name evidence="4" type="ORF">FIBSPDRAFT_892047</name>
</gene>
<organism evidence="4 5">
    <name type="scientific">Athelia psychrophila</name>
    <dbReference type="NCBI Taxonomy" id="1759441"/>
    <lineage>
        <taxon>Eukaryota</taxon>
        <taxon>Fungi</taxon>
        <taxon>Dikarya</taxon>
        <taxon>Basidiomycota</taxon>
        <taxon>Agaricomycotina</taxon>
        <taxon>Agaricomycetes</taxon>
        <taxon>Agaricomycetidae</taxon>
        <taxon>Atheliales</taxon>
        <taxon>Atheliaceae</taxon>
        <taxon>Athelia</taxon>
    </lineage>
</organism>
<reference evidence="4 5" key="1">
    <citation type="journal article" date="2016" name="Mol. Biol. Evol.">
        <title>Comparative Genomics of Early-Diverging Mushroom-Forming Fungi Provides Insights into the Origins of Lignocellulose Decay Capabilities.</title>
        <authorList>
            <person name="Nagy L.G."/>
            <person name="Riley R."/>
            <person name="Tritt A."/>
            <person name="Adam C."/>
            <person name="Daum C."/>
            <person name="Floudas D."/>
            <person name="Sun H."/>
            <person name="Yadav J.S."/>
            <person name="Pangilinan J."/>
            <person name="Larsson K.H."/>
            <person name="Matsuura K."/>
            <person name="Barry K."/>
            <person name="Labutti K."/>
            <person name="Kuo R."/>
            <person name="Ohm R.A."/>
            <person name="Bhattacharya S.S."/>
            <person name="Shirouzu T."/>
            <person name="Yoshinaga Y."/>
            <person name="Martin F.M."/>
            <person name="Grigoriev I.V."/>
            <person name="Hibbett D.S."/>
        </authorList>
    </citation>
    <scope>NUCLEOTIDE SEQUENCE [LARGE SCALE GENOMIC DNA]</scope>
    <source>
        <strain evidence="4 5">CBS 109695</strain>
    </source>
</reference>
<evidence type="ECO:0000256" key="2">
    <source>
        <dbReference type="SAM" id="SignalP"/>
    </source>
</evidence>
<sequence>MQFTTTSLFALFFALFSALSLTSAAPLSLDKRDVYDPPVTYPHTGTVWKVGAKHNVTWNTSNPPKQITNTIGQIYLRHGDSTLPTALASGFSILDGHKEITVPSVKAGSNYRIVLMGDSGNWSGEFKIEA</sequence>
<feature type="chain" id="PRO_5007875543" description="Yeast cell wall synthesis Kre9/Knh1-like N-terminal domain-containing protein" evidence="2">
    <location>
        <begin position="25"/>
        <end position="130"/>
    </location>
</feature>
<name>A0A166IYV1_9AGAM</name>
<keyword evidence="1 2" id="KW-0732">Signal</keyword>
<feature type="domain" description="Yeast cell wall synthesis Kre9/Knh1-like N-terminal" evidence="3">
    <location>
        <begin position="42"/>
        <end position="128"/>
    </location>
</feature>